<dbReference type="AlphaFoldDB" id="A0A382M5J7"/>
<feature type="region of interest" description="Disordered" evidence="1">
    <location>
        <begin position="172"/>
        <end position="195"/>
    </location>
</feature>
<sequence>MKTITRNLLIFKSIMFLMVLSGCVSTPDNISVSDGLRTTLVNYKPPEWVLKGPGAFKDSTGKIIWGVSSVSGVKNASLQRIAADDRARNAVAKVFQVHSKSLSKDLLAHAMTGNLEATSEEQGIETGIKTGVEQILRGVMIVDHWEHPGRNELFSLARLDLDQFENHFNKVSPDNTSNLNEEYSNNTKSFPEETKESIKKSADTFFQQMN</sequence>
<accession>A0A382M5J7</accession>
<gene>
    <name evidence="3" type="ORF">METZ01_LOCUS295345</name>
</gene>
<evidence type="ECO:0000313" key="3">
    <source>
        <dbReference type="EMBL" id="SVC42491.1"/>
    </source>
</evidence>
<evidence type="ECO:0000256" key="1">
    <source>
        <dbReference type="SAM" id="MobiDB-lite"/>
    </source>
</evidence>
<proteinExistence type="predicted"/>
<dbReference type="InterPro" id="IPR024952">
    <property type="entry name" value="LPP20-like_dom"/>
</dbReference>
<dbReference type="Pfam" id="PF02169">
    <property type="entry name" value="LPP20"/>
    <property type="match status" value="1"/>
</dbReference>
<feature type="domain" description="Lipoprotein LPP20-like" evidence="2">
    <location>
        <begin position="72"/>
        <end position="160"/>
    </location>
</feature>
<name>A0A382M5J7_9ZZZZ</name>
<protein>
    <recommendedName>
        <fullName evidence="2">Lipoprotein LPP20-like domain-containing protein</fullName>
    </recommendedName>
</protein>
<evidence type="ECO:0000259" key="2">
    <source>
        <dbReference type="Pfam" id="PF02169"/>
    </source>
</evidence>
<feature type="compositionally biased region" description="Polar residues" evidence="1">
    <location>
        <begin position="172"/>
        <end position="189"/>
    </location>
</feature>
<organism evidence="3">
    <name type="scientific">marine metagenome</name>
    <dbReference type="NCBI Taxonomy" id="408172"/>
    <lineage>
        <taxon>unclassified sequences</taxon>
        <taxon>metagenomes</taxon>
        <taxon>ecological metagenomes</taxon>
    </lineage>
</organism>
<dbReference type="EMBL" id="UINC01090495">
    <property type="protein sequence ID" value="SVC42491.1"/>
    <property type="molecule type" value="Genomic_DNA"/>
</dbReference>
<reference evidence="3" key="1">
    <citation type="submission" date="2018-05" db="EMBL/GenBank/DDBJ databases">
        <authorList>
            <person name="Lanie J.A."/>
            <person name="Ng W.-L."/>
            <person name="Kazmierczak K.M."/>
            <person name="Andrzejewski T.M."/>
            <person name="Davidsen T.M."/>
            <person name="Wayne K.J."/>
            <person name="Tettelin H."/>
            <person name="Glass J.I."/>
            <person name="Rusch D."/>
            <person name="Podicherti R."/>
            <person name="Tsui H.-C.T."/>
            <person name="Winkler M.E."/>
        </authorList>
    </citation>
    <scope>NUCLEOTIDE SEQUENCE</scope>
</reference>
<dbReference type="PROSITE" id="PS51257">
    <property type="entry name" value="PROKAR_LIPOPROTEIN"/>
    <property type="match status" value="1"/>
</dbReference>